<feature type="transmembrane region" description="Helical" evidence="1">
    <location>
        <begin position="111"/>
        <end position="132"/>
    </location>
</feature>
<dbReference type="GO" id="GO:0004175">
    <property type="term" value="F:endopeptidase activity"/>
    <property type="evidence" value="ECO:0007669"/>
    <property type="project" value="UniProtKB-ARBA"/>
</dbReference>
<proteinExistence type="predicted"/>
<gene>
    <name evidence="3" type="ORF">HYZ11_00010</name>
</gene>
<feature type="transmembrane region" description="Helical" evidence="1">
    <location>
        <begin position="47"/>
        <end position="66"/>
    </location>
</feature>
<dbReference type="InterPro" id="IPR003675">
    <property type="entry name" value="Rce1/LyrA-like_dom"/>
</dbReference>
<feature type="transmembrane region" description="Helical" evidence="1">
    <location>
        <begin position="153"/>
        <end position="171"/>
    </location>
</feature>
<reference evidence="3" key="1">
    <citation type="submission" date="2020-07" db="EMBL/GenBank/DDBJ databases">
        <title>Huge and variable diversity of episymbiotic CPR bacteria and DPANN archaea in groundwater ecosystems.</title>
        <authorList>
            <person name="He C.Y."/>
            <person name="Keren R."/>
            <person name="Whittaker M."/>
            <person name="Farag I.F."/>
            <person name="Doudna J."/>
            <person name="Cate J.H.D."/>
            <person name="Banfield J.F."/>
        </authorList>
    </citation>
    <scope>NUCLEOTIDE SEQUENCE</scope>
    <source>
        <strain evidence="3">NC_groundwater_763_Ag_S-0.2um_68_21</strain>
    </source>
</reference>
<dbReference type="EMBL" id="JACPUR010000001">
    <property type="protein sequence ID" value="MBI3125970.1"/>
    <property type="molecule type" value="Genomic_DNA"/>
</dbReference>
<comment type="caution">
    <text evidence="3">The sequence shown here is derived from an EMBL/GenBank/DDBJ whole genome shotgun (WGS) entry which is preliminary data.</text>
</comment>
<feature type="transmembrane region" description="Helical" evidence="1">
    <location>
        <begin position="78"/>
        <end position="99"/>
    </location>
</feature>
<name>A0A932HUM2_UNCTE</name>
<keyword evidence="1" id="KW-1133">Transmembrane helix</keyword>
<protein>
    <submittedName>
        <fullName evidence="3">CPBP family intramembrane metalloprotease</fullName>
    </submittedName>
</protein>
<keyword evidence="3" id="KW-0378">Hydrolase</keyword>
<accession>A0A932HUM2</accession>
<sequence>MLRAGMWAYGRGEMLDASMAALMFTAFAGSAAPLAQGASPPVPPYAVTAIAGILTAAGWMGWKQIGPKEMGFAWTLRTAPWTLAALALALPGAALWAWTAGGDRGGAPDGLRIWLALIGFQLLWVALPEELLFRGALQGMLRRGDSAQDPFPIPLSVICSGILFALVHVMAEQSVGGLRVFAPGILFGVLRERTGSLLAPILVHAASNAALAVFLGRAG</sequence>
<dbReference type="GO" id="GO:0008237">
    <property type="term" value="F:metallopeptidase activity"/>
    <property type="evidence" value="ECO:0007669"/>
    <property type="project" value="UniProtKB-KW"/>
</dbReference>
<dbReference type="Proteomes" id="UP000782312">
    <property type="component" value="Unassembled WGS sequence"/>
</dbReference>
<keyword evidence="1" id="KW-0812">Transmembrane</keyword>
<evidence type="ECO:0000313" key="3">
    <source>
        <dbReference type="EMBL" id="MBI3125970.1"/>
    </source>
</evidence>
<organism evidence="3 4">
    <name type="scientific">Tectimicrobiota bacterium</name>
    <dbReference type="NCBI Taxonomy" id="2528274"/>
    <lineage>
        <taxon>Bacteria</taxon>
        <taxon>Pseudomonadati</taxon>
        <taxon>Nitrospinota/Tectimicrobiota group</taxon>
        <taxon>Candidatus Tectimicrobiota</taxon>
    </lineage>
</organism>
<keyword evidence="3" id="KW-0482">Metalloprotease</keyword>
<feature type="transmembrane region" description="Helical" evidence="1">
    <location>
        <begin position="197"/>
        <end position="216"/>
    </location>
</feature>
<dbReference type="Pfam" id="PF02517">
    <property type="entry name" value="Rce1-like"/>
    <property type="match status" value="1"/>
</dbReference>
<evidence type="ECO:0000259" key="2">
    <source>
        <dbReference type="Pfam" id="PF02517"/>
    </source>
</evidence>
<feature type="domain" description="CAAX prenyl protease 2/Lysostaphin resistance protein A-like" evidence="2">
    <location>
        <begin position="114"/>
        <end position="209"/>
    </location>
</feature>
<dbReference type="GO" id="GO:0080120">
    <property type="term" value="P:CAAX-box protein maturation"/>
    <property type="evidence" value="ECO:0007669"/>
    <property type="project" value="UniProtKB-ARBA"/>
</dbReference>
<dbReference type="AlphaFoldDB" id="A0A932HUM2"/>
<keyword evidence="3" id="KW-0645">Protease</keyword>
<keyword evidence="1" id="KW-0472">Membrane</keyword>
<evidence type="ECO:0000313" key="4">
    <source>
        <dbReference type="Proteomes" id="UP000782312"/>
    </source>
</evidence>
<evidence type="ECO:0000256" key="1">
    <source>
        <dbReference type="SAM" id="Phobius"/>
    </source>
</evidence>